<dbReference type="PANTHER" id="PTHR43156:SF2">
    <property type="entry name" value="STAGE II SPORULATION PROTEIN E"/>
    <property type="match status" value="1"/>
</dbReference>
<accession>A0ABX1IDG3</accession>
<dbReference type="InterPro" id="IPR052016">
    <property type="entry name" value="Bact_Sigma-Reg"/>
</dbReference>
<protein>
    <submittedName>
        <fullName evidence="3">Serine/threonine-protein phosphatase</fullName>
    </submittedName>
</protein>
<dbReference type="Pfam" id="PF07228">
    <property type="entry name" value="SpoIIE"/>
    <property type="match status" value="1"/>
</dbReference>
<dbReference type="InterPro" id="IPR036457">
    <property type="entry name" value="PPM-type-like_dom_sf"/>
</dbReference>
<dbReference type="Gene3D" id="3.60.40.10">
    <property type="entry name" value="PPM-type phosphatase domain"/>
    <property type="match status" value="1"/>
</dbReference>
<dbReference type="InterPro" id="IPR001932">
    <property type="entry name" value="PPM-type_phosphatase-like_dom"/>
</dbReference>
<sequence length="400" mass="43651">MFNGLLSEGHLCAFDQLPDLVARYAAGAGMARARIFLADLREQVLREVTGRGIDAGEGGQTLPVDGTVPGRAFIGDRPVSGTEGTPSRWWVPILDETERLGVLRVDAAEDVRVEQVGALASMVGLLIVSKRPHSDAAARLVRAERMNLAAELQWNLMPPRSFANDRVVIAAAMEPAYAVGGDAFDYAMAGDQVHLAVFDAMGHNSRAGLAANLAVTACRNQRRQGVDLVTTGKRVEEDLIDHFGHDTYVTAVLADVNARTGLLSWTNRGHHPPVLIRGGRWTATLQCPPTHPLGTGLGLPAVLCREQLEPADRILLYTDGITEAHDKHGREFGLERFTDFIIRHHAAGLPVPETLRRLMRAVLDHHDGQLDDDATVVCLEWHGPSRNTAMRPTHHAPRER</sequence>
<reference evidence="3 4" key="1">
    <citation type="submission" date="2020-04" db="EMBL/GenBank/DDBJ databases">
        <title>Genome sequence of Streptomyces galbus strain I339.</title>
        <authorList>
            <person name="Silva E.A.N."/>
            <person name="Merces M."/>
            <person name="Castelo Branco A.P.O.T."/>
            <person name="Vasconcelos P.C."/>
            <person name="Costa N.P."/>
            <person name="Marinho G.C.S."/>
            <person name="Oliveira C.J.B."/>
            <person name="Araujo D."/>
            <person name="Rodrigues Junior V.S."/>
            <person name="Almeida R."/>
            <person name="Silva Filho U.R."/>
            <person name="Andrade A.S.A."/>
            <person name="Cibulski S.P."/>
        </authorList>
    </citation>
    <scope>NUCLEOTIDE SEQUENCE [LARGE SCALE GENOMIC DNA]</scope>
    <source>
        <strain evidence="3 4">I339</strain>
    </source>
</reference>
<dbReference type="PANTHER" id="PTHR43156">
    <property type="entry name" value="STAGE II SPORULATION PROTEIN E-RELATED"/>
    <property type="match status" value="1"/>
</dbReference>
<name>A0ABX1IDG3_STRGB</name>
<evidence type="ECO:0000259" key="2">
    <source>
        <dbReference type="SMART" id="SM00331"/>
    </source>
</evidence>
<dbReference type="SMART" id="SM00331">
    <property type="entry name" value="PP2C_SIG"/>
    <property type="match status" value="1"/>
</dbReference>
<proteinExistence type="predicted"/>
<evidence type="ECO:0000313" key="3">
    <source>
        <dbReference type="EMBL" id="NKQ23260.1"/>
    </source>
</evidence>
<feature type="domain" description="PPM-type phosphatase" evidence="2">
    <location>
        <begin position="164"/>
        <end position="381"/>
    </location>
</feature>
<comment type="caution">
    <text evidence="3">The sequence shown here is derived from an EMBL/GenBank/DDBJ whole genome shotgun (WGS) entry which is preliminary data.</text>
</comment>
<evidence type="ECO:0000256" key="1">
    <source>
        <dbReference type="ARBA" id="ARBA00022801"/>
    </source>
</evidence>
<dbReference type="Proteomes" id="UP000744032">
    <property type="component" value="Unassembled WGS sequence"/>
</dbReference>
<dbReference type="SUPFAM" id="SSF81606">
    <property type="entry name" value="PP2C-like"/>
    <property type="match status" value="1"/>
</dbReference>
<evidence type="ECO:0000313" key="4">
    <source>
        <dbReference type="Proteomes" id="UP000744032"/>
    </source>
</evidence>
<gene>
    <name evidence="3" type="ORF">HF200_01985</name>
</gene>
<dbReference type="EMBL" id="JAAXMD010000007">
    <property type="protein sequence ID" value="NKQ23260.1"/>
    <property type="molecule type" value="Genomic_DNA"/>
</dbReference>
<keyword evidence="1" id="KW-0378">Hydrolase</keyword>
<organism evidence="3 4">
    <name type="scientific">Streptomyces galbus</name>
    <dbReference type="NCBI Taxonomy" id="33898"/>
    <lineage>
        <taxon>Bacteria</taxon>
        <taxon>Bacillati</taxon>
        <taxon>Actinomycetota</taxon>
        <taxon>Actinomycetes</taxon>
        <taxon>Kitasatosporales</taxon>
        <taxon>Streptomycetaceae</taxon>
        <taxon>Streptomyces</taxon>
    </lineage>
</organism>
<keyword evidence="4" id="KW-1185">Reference proteome</keyword>